<sequence>MYLLILSIAFLTIFYKIDLIVELRLQHSSTNELVSSTSKKLYLFLIRIGKGLKLSLPFPLVHTVRATFTAYGVPTNRNHSMFLCICKI</sequence>
<protein>
    <submittedName>
        <fullName evidence="1">Uncharacterized protein</fullName>
    </submittedName>
</protein>
<organism evidence="1 2">
    <name type="scientific">Paenisporosarcina antarctica</name>
    <dbReference type="NCBI Taxonomy" id="417367"/>
    <lineage>
        <taxon>Bacteria</taxon>
        <taxon>Bacillati</taxon>
        <taxon>Bacillota</taxon>
        <taxon>Bacilli</taxon>
        <taxon>Bacillales</taxon>
        <taxon>Caryophanaceae</taxon>
        <taxon>Paenisporosarcina</taxon>
    </lineage>
</organism>
<evidence type="ECO:0000313" key="2">
    <source>
        <dbReference type="Proteomes" id="UP000294292"/>
    </source>
</evidence>
<gene>
    <name evidence="1" type="ORF">E2636_07530</name>
</gene>
<dbReference type="AlphaFoldDB" id="A0A4V1AMZ4"/>
<reference evidence="1 2" key="1">
    <citation type="submission" date="2019-03" db="EMBL/GenBank/DDBJ databases">
        <title>Complete genome sequence of Paenisporosarcina antarctica CGMCC 1.6503T.</title>
        <authorList>
            <person name="Rong J.-C."/>
            <person name="Chi N.-Y."/>
            <person name="Zhang Q.-F."/>
        </authorList>
    </citation>
    <scope>NUCLEOTIDE SEQUENCE [LARGE SCALE GENOMIC DNA]</scope>
    <source>
        <strain evidence="1 2">CGMCC 1.6503</strain>
    </source>
</reference>
<dbReference type="Proteomes" id="UP000294292">
    <property type="component" value="Chromosome"/>
</dbReference>
<name>A0A4V1AMZ4_9BACL</name>
<proteinExistence type="predicted"/>
<dbReference type="EMBL" id="CP038015">
    <property type="protein sequence ID" value="QBP40985.1"/>
    <property type="molecule type" value="Genomic_DNA"/>
</dbReference>
<dbReference type="OrthoDB" id="2991690at2"/>
<keyword evidence="2" id="KW-1185">Reference proteome</keyword>
<accession>A0A4V1AMZ4</accession>
<dbReference type="KEGG" id="panc:E2636_07530"/>
<evidence type="ECO:0000313" key="1">
    <source>
        <dbReference type="EMBL" id="QBP40985.1"/>
    </source>
</evidence>